<organism evidence="2">
    <name type="scientific">Singulisphaera sp. Ch08</name>
    <dbReference type="NCBI Taxonomy" id="3120278"/>
    <lineage>
        <taxon>Bacteria</taxon>
        <taxon>Pseudomonadati</taxon>
        <taxon>Planctomycetota</taxon>
        <taxon>Planctomycetia</taxon>
        <taxon>Isosphaerales</taxon>
        <taxon>Isosphaeraceae</taxon>
        <taxon>Singulisphaera</taxon>
    </lineage>
</organism>
<feature type="compositionally biased region" description="Pro residues" evidence="1">
    <location>
        <begin position="49"/>
        <end position="58"/>
    </location>
</feature>
<proteinExistence type="predicted"/>
<protein>
    <submittedName>
        <fullName evidence="2">Uncharacterized protein</fullName>
    </submittedName>
</protein>
<sequence length="58" mass="6601">MPDAVTAFYRQDNDLLPPREDEIKKVVDNKKAHQARRPVRTPGGDIYLEPPPTQQCQG</sequence>
<dbReference type="RefSeq" id="WP_406699109.1">
    <property type="nucleotide sequence ID" value="NZ_CP155447.1"/>
</dbReference>
<evidence type="ECO:0000313" key="2">
    <source>
        <dbReference type="EMBL" id="XBH06258.1"/>
    </source>
</evidence>
<dbReference type="EMBL" id="CP155447">
    <property type="protein sequence ID" value="XBH06258.1"/>
    <property type="molecule type" value="Genomic_DNA"/>
</dbReference>
<accession>A0AAU7CMH4</accession>
<gene>
    <name evidence="2" type="ORF">V5E97_09535</name>
</gene>
<dbReference type="AlphaFoldDB" id="A0AAU7CMH4"/>
<feature type="region of interest" description="Disordered" evidence="1">
    <location>
        <begin position="28"/>
        <end position="58"/>
    </location>
</feature>
<evidence type="ECO:0000256" key="1">
    <source>
        <dbReference type="SAM" id="MobiDB-lite"/>
    </source>
</evidence>
<name>A0AAU7CMH4_9BACT</name>
<reference evidence="2" key="1">
    <citation type="submission" date="2024-05" db="EMBL/GenBank/DDBJ databases">
        <title>Planctomycetes of the genus Singulisphaera possess chitinolytic capabilities.</title>
        <authorList>
            <person name="Ivanova A."/>
        </authorList>
    </citation>
    <scope>NUCLEOTIDE SEQUENCE</scope>
    <source>
        <strain evidence="2">Ch08T</strain>
    </source>
</reference>